<dbReference type="EMBL" id="LGTZ01001072">
    <property type="protein sequence ID" value="OJD22404.1"/>
    <property type="molecule type" value="Genomic_DNA"/>
</dbReference>
<evidence type="ECO:0000313" key="2">
    <source>
        <dbReference type="EMBL" id="OJD22404.1"/>
    </source>
</evidence>
<sequence length="66" mass="7932">MTIKDANRQIEARRVEEIQKDWRRLNREHRAEIARQAAEAQAQRDADQESQPNKRQATLVFRNLFE</sequence>
<name>A0A1J9R2Z9_9EURO</name>
<evidence type="ECO:0000256" key="1">
    <source>
        <dbReference type="SAM" id="MobiDB-lite"/>
    </source>
</evidence>
<keyword evidence="3" id="KW-1185">Reference proteome</keyword>
<organism evidence="2 3">
    <name type="scientific">Blastomyces percursus</name>
    <dbReference type="NCBI Taxonomy" id="1658174"/>
    <lineage>
        <taxon>Eukaryota</taxon>
        <taxon>Fungi</taxon>
        <taxon>Dikarya</taxon>
        <taxon>Ascomycota</taxon>
        <taxon>Pezizomycotina</taxon>
        <taxon>Eurotiomycetes</taxon>
        <taxon>Eurotiomycetidae</taxon>
        <taxon>Onygenales</taxon>
        <taxon>Ajellomycetaceae</taxon>
        <taxon>Blastomyces</taxon>
    </lineage>
</organism>
<accession>A0A1J9R2Z9</accession>
<dbReference type="Proteomes" id="UP000242791">
    <property type="component" value="Unassembled WGS sequence"/>
</dbReference>
<feature type="region of interest" description="Disordered" evidence="1">
    <location>
        <begin position="34"/>
        <end position="57"/>
    </location>
</feature>
<reference evidence="2 3" key="1">
    <citation type="submission" date="2015-08" db="EMBL/GenBank/DDBJ databases">
        <title>Emmonsia species relationships and genome sequence.</title>
        <authorList>
            <person name="Cuomo C.A."/>
            <person name="Schwartz I.S."/>
            <person name="Kenyon C."/>
            <person name="De Hoog G.S."/>
            <person name="Govender N.P."/>
            <person name="Botha A."/>
            <person name="Moreno L."/>
            <person name="De Vries M."/>
            <person name="Munoz J.F."/>
            <person name="Stielow J.B."/>
        </authorList>
    </citation>
    <scope>NUCLEOTIDE SEQUENCE [LARGE SCALE GENOMIC DNA]</scope>
    <source>
        <strain evidence="2 3">EI222</strain>
    </source>
</reference>
<dbReference type="VEuPathDB" id="FungiDB:ACJ73_06249"/>
<dbReference type="AlphaFoldDB" id="A0A1J9R2Z9"/>
<protein>
    <submittedName>
        <fullName evidence="2">Uncharacterized protein</fullName>
    </submittedName>
</protein>
<proteinExistence type="predicted"/>
<gene>
    <name evidence="2" type="ORF">ACJ73_06249</name>
</gene>
<evidence type="ECO:0000313" key="3">
    <source>
        <dbReference type="Proteomes" id="UP000242791"/>
    </source>
</evidence>
<comment type="caution">
    <text evidence="2">The sequence shown here is derived from an EMBL/GenBank/DDBJ whole genome shotgun (WGS) entry which is preliminary data.</text>
</comment>